<evidence type="ECO:0000313" key="2">
    <source>
        <dbReference type="EMBL" id="CAG8472116.1"/>
    </source>
</evidence>
<sequence>RNKGGYTLGGGNKTEAASSHPLQTEAALAAERRAEQAKTRGVQKGGGKLSKQLEEQQKSVKKVDEKPHEDNLQWRVD</sequence>
<proteinExistence type="predicted"/>
<accession>A0A9N8Z4K6</accession>
<name>A0A9N8Z4K6_9GLOM</name>
<dbReference type="OrthoDB" id="2278444at2759"/>
<feature type="compositionally biased region" description="Basic and acidic residues" evidence="1">
    <location>
        <begin position="51"/>
        <end position="77"/>
    </location>
</feature>
<feature type="compositionally biased region" description="Gly residues" evidence="1">
    <location>
        <begin position="1"/>
        <end position="12"/>
    </location>
</feature>
<dbReference type="AlphaFoldDB" id="A0A9N8Z4K6"/>
<dbReference type="EMBL" id="CAJVPS010000271">
    <property type="protein sequence ID" value="CAG8472116.1"/>
    <property type="molecule type" value="Genomic_DNA"/>
</dbReference>
<organism evidence="2 3">
    <name type="scientific">Ambispora leptoticha</name>
    <dbReference type="NCBI Taxonomy" id="144679"/>
    <lineage>
        <taxon>Eukaryota</taxon>
        <taxon>Fungi</taxon>
        <taxon>Fungi incertae sedis</taxon>
        <taxon>Mucoromycota</taxon>
        <taxon>Glomeromycotina</taxon>
        <taxon>Glomeromycetes</taxon>
        <taxon>Archaeosporales</taxon>
        <taxon>Ambisporaceae</taxon>
        <taxon>Ambispora</taxon>
    </lineage>
</organism>
<protein>
    <submittedName>
        <fullName evidence="2">483_t:CDS:1</fullName>
    </submittedName>
</protein>
<comment type="caution">
    <text evidence="2">The sequence shown here is derived from an EMBL/GenBank/DDBJ whole genome shotgun (WGS) entry which is preliminary data.</text>
</comment>
<feature type="region of interest" description="Disordered" evidence="1">
    <location>
        <begin position="1"/>
        <end position="77"/>
    </location>
</feature>
<dbReference type="Proteomes" id="UP000789508">
    <property type="component" value="Unassembled WGS sequence"/>
</dbReference>
<evidence type="ECO:0000313" key="3">
    <source>
        <dbReference type="Proteomes" id="UP000789508"/>
    </source>
</evidence>
<feature type="non-terminal residue" evidence="2">
    <location>
        <position position="77"/>
    </location>
</feature>
<keyword evidence="3" id="KW-1185">Reference proteome</keyword>
<evidence type="ECO:0000256" key="1">
    <source>
        <dbReference type="SAM" id="MobiDB-lite"/>
    </source>
</evidence>
<gene>
    <name evidence="2" type="ORF">ALEPTO_LOCUS2064</name>
</gene>
<reference evidence="2" key="1">
    <citation type="submission" date="2021-06" db="EMBL/GenBank/DDBJ databases">
        <authorList>
            <person name="Kallberg Y."/>
            <person name="Tangrot J."/>
            <person name="Rosling A."/>
        </authorList>
    </citation>
    <scope>NUCLEOTIDE SEQUENCE</scope>
    <source>
        <strain evidence="2">FL130A</strain>
    </source>
</reference>